<keyword evidence="7" id="KW-0067">ATP-binding</keyword>
<reference evidence="11 12" key="1">
    <citation type="submission" date="2024-03" db="EMBL/GenBank/DDBJ databases">
        <title>Draft genome sequence of Klenkia terrae.</title>
        <authorList>
            <person name="Duangmal K."/>
            <person name="Chantavorakit T."/>
        </authorList>
    </citation>
    <scope>NUCLEOTIDE SEQUENCE [LARGE SCALE GENOMIC DNA]</scope>
    <source>
        <strain evidence="11 12">JCM 17786</strain>
    </source>
</reference>
<dbReference type="InterPro" id="IPR050482">
    <property type="entry name" value="Sensor_HK_TwoCompSys"/>
</dbReference>
<dbReference type="EMBL" id="JBAPLV010000015">
    <property type="protein sequence ID" value="MEI4279635.1"/>
    <property type="molecule type" value="Genomic_DNA"/>
</dbReference>
<keyword evidence="3" id="KW-0597">Phosphoprotein</keyword>
<dbReference type="InterPro" id="IPR011712">
    <property type="entry name" value="Sig_transdc_His_kin_sub3_dim/P"/>
</dbReference>
<evidence type="ECO:0000256" key="2">
    <source>
        <dbReference type="ARBA" id="ARBA00012438"/>
    </source>
</evidence>
<keyword evidence="4" id="KW-0808">Transferase</keyword>
<feature type="domain" description="Signal transduction histidine kinase subgroup 3 dimerisation and phosphoacceptor" evidence="10">
    <location>
        <begin position="207"/>
        <end position="270"/>
    </location>
</feature>
<comment type="catalytic activity">
    <reaction evidence="1">
        <text>ATP + protein L-histidine = ADP + protein N-phospho-L-histidine.</text>
        <dbReference type="EC" id="2.7.13.3"/>
    </reaction>
</comment>
<name>A0ABU8E7Q9_9ACTN</name>
<proteinExistence type="predicted"/>
<evidence type="ECO:0000256" key="8">
    <source>
        <dbReference type="ARBA" id="ARBA00023012"/>
    </source>
</evidence>
<evidence type="ECO:0000256" key="6">
    <source>
        <dbReference type="ARBA" id="ARBA00022777"/>
    </source>
</evidence>
<feature type="transmembrane region" description="Helical" evidence="9">
    <location>
        <begin position="42"/>
        <end position="59"/>
    </location>
</feature>
<keyword evidence="9" id="KW-0812">Transmembrane</keyword>
<evidence type="ECO:0000256" key="7">
    <source>
        <dbReference type="ARBA" id="ARBA00022840"/>
    </source>
</evidence>
<evidence type="ECO:0000313" key="11">
    <source>
        <dbReference type="EMBL" id="MEI4279635.1"/>
    </source>
</evidence>
<dbReference type="CDD" id="cd16917">
    <property type="entry name" value="HATPase_UhpB-NarQ-NarX-like"/>
    <property type="match status" value="1"/>
</dbReference>
<feature type="transmembrane region" description="Helical" evidence="9">
    <location>
        <begin position="65"/>
        <end position="98"/>
    </location>
</feature>
<feature type="transmembrane region" description="Helical" evidence="9">
    <location>
        <begin position="105"/>
        <end position="125"/>
    </location>
</feature>
<organism evidence="11 12">
    <name type="scientific">Klenkia terrae</name>
    <dbReference type="NCBI Taxonomy" id="1052259"/>
    <lineage>
        <taxon>Bacteria</taxon>
        <taxon>Bacillati</taxon>
        <taxon>Actinomycetota</taxon>
        <taxon>Actinomycetes</taxon>
        <taxon>Geodermatophilales</taxon>
        <taxon>Geodermatophilaceae</taxon>
        <taxon>Klenkia</taxon>
    </lineage>
</organism>
<dbReference type="InterPro" id="IPR036890">
    <property type="entry name" value="HATPase_C_sf"/>
</dbReference>
<keyword evidence="12" id="KW-1185">Reference proteome</keyword>
<dbReference type="PANTHER" id="PTHR24421">
    <property type="entry name" value="NITRATE/NITRITE SENSOR PROTEIN NARX-RELATED"/>
    <property type="match status" value="1"/>
</dbReference>
<evidence type="ECO:0000256" key="9">
    <source>
        <dbReference type="SAM" id="Phobius"/>
    </source>
</evidence>
<protein>
    <recommendedName>
        <fullName evidence="2">histidine kinase</fullName>
        <ecNumber evidence="2">2.7.13.3</ecNumber>
    </recommendedName>
</protein>
<dbReference type="RefSeq" id="WP_225233090.1">
    <property type="nucleotide sequence ID" value="NZ_JBAPLV010000015.1"/>
</dbReference>
<evidence type="ECO:0000256" key="3">
    <source>
        <dbReference type="ARBA" id="ARBA00022553"/>
    </source>
</evidence>
<evidence type="ECO:0000256" key="5">
    <source>
        <dbReference type="ARBA" id="ARBA00022741"/>
    </source>
</evidence>
<accession>A0ABU8E7Q9</accession>
<dbReference type="Pfam" id="PF07730">
    <property type="entry name" value="HisKA_3"/>
    <property type="match status" value="1"/>
</dbReference>
<dbReference type="Gene3D" id="3.30.565.10">
    <property type="entry name" value="Histidine kinase-like ATPase, C-terminal domain"/>
    <property type="match status" value="1"/>
</dbReference>
<keyword evidence="8" id="KW-0902">Two-component regulatory system</keyword>
<keyword evidence="9" id="KW-0472">Membrane</keyword>
<dbReference type="Proteomes" id="UP001373496">
    <property type="component" value="Unassembled WGS sequence"/>
</dbReference>
<evidence type="ECO:0000256" key="1">
    <source>
        <dbReference type="ARBA" id="ARBA00000085"/>
    </source>
</evidence>
<comment type="caution">
    <text evidence="11">The sequence shown here is derived from an EMBL/GenBank/DDBJ whole genome shotgun (WGS) entry which is preliminary data.</text>
</comment>
<dbReference type="Gene3D" id="1.20.5.1930">
    <property type="match status" value="1"/>
</dbReference>
<keyword evidence="5" id="KW-0547">Nucleotide-binding</keyword>
<keyword evidence="9" id="KW-1133">Transmembrane helix</keyword>
<dbReference type="SUPFAM" id="SSF55874">
    <property type="entry name" value="ATPase domain of HSP90 chaperone/DNA topoisomerase II/histidine kinase"/>
    <property type="match status" value="1"/>
</dbReference>
<evidence type="ECO:0000313" key="12">
    <source>
        <dbReference type="Proteomes" id="UP001373496"/>
    </source>
</evidence>
<keyword evidence="6 11" id="KW-0418">Kinase</keyword>
<dbReference type="PANTHER" id="PTHR24421:SF10">
    <property type="entry name" value="NITRATE_NITRITE SENSOR PROTEIN NARQ"/>
    <property type="match status" value="1"/>
</dbReference>
<gene>
    <name evidence="11" type="ORF">UXQ13_14295</name>
</gene>
<sequence>MQPPPDGPAPRGWLVDALPALVVAGVGLVDVVRLLPFLPGQGAQLAAVVLGTVAAVLTWRRLPSLGIGLAWLTCALQVVTYVPPLVTQVALALVAFGAARWGRPATVAVAGISLPLGVLIGLLLFRDGWFPGSGGSFREALAPLISSSTTLQVGVVGLGLGTLALPWLAGLAVRFLVRARTSQQQQLAAEAREQESAEVARLRSDQARLAADVHDVVGHSLAVILAQAESGQYLPDDDPARLKQTLAVIATSARSSLQDVRTVLQATRSDGRTPDVVLADLDDLVEGVRRSGREVVDAQTGRPQPLPPELAQVAYRVLQEMVTNALRHGRRDAPVQVDRIWDDGLCLRVANGTDGAAPSPGGRGLVGMRDRLASVGGRLDVEPGPDRFAVTARLPVRR</sequence>
<feature type="transmembrane region" description="Helical" evidence="9">
    <location>
        <begin position="153"/>
        <end position="177"/>
    </location>
</feature>
<evidence type="ECO:0000259" key="10">
    <source>
        <dbReference type="Pfam" id="PF07730"/>
    </source>
</evidence>
<dbReference type="GO" id="GO:0016301">
    <property type="term" value="F:kinase activity"/>
    <property type="evidence" value="ECO:0007669"/>
    <property type="project" value="UniProtKB-KW"/>
</dbReference>
<evidence type="ECO:0000256" key="4">
    <source>
        <dbReference type="ARBA" id="ARBA00022679"/>
    </source>
</evidence>
<dbReference type="EC" id="2.7.13.3" evidence="2"/>
<feature type="transmembrane region" description="Helical" evidence="9">
    <location>
        <begin position="12"/>
        <end position="35"/>
    </location>
</feature>